<reference evidence="8 9" key="1">
    <citation type="submission" date="2023-07" db="EMBL/GenBank/DDBJ databases">
        <title>Sequencing the genomes of 1000 actinobacteria strains.</title>
        <authorList>
            <person name="Klenk H.-P."/>
        </authorList>
    </citation>
    <scope>NUCLEOTIDE SEQUENCE [LARGE SCALE GENOMIC DNA]</scope>
    <source>
        <strain evidence="8 9">DSM 44388</strain>
    </source>
</reference>
<proteinExistence type="predicted"/>
<dbReference type="InterPro" id="IPR052524">
    <property type="entry name" value="MFS_Cyanate_Porter"/>
</dbReference>
<feature type="region of interest" description="Disordered" evidence="5">
    <location>
        <begin position="408"/>
        <end position="431"/>
    </location>
</feature>
<dbReference type="InterPro" id="IPR011701">
    <property type="entry name" value="MFS"/>
</dbReference>
<dbReference type="InterPro" id="IPR036259">
    <property type="entry name" value="MFS_trans_sf"/>
</dbReference>
<evidence type="ECO:0000256" key="1">
    <source>
        <dbReference type="ARBA" id="ARBA00004651"/>
    </source>
</evidence>
<dbReference type="Proteomes" id="UP001235712">
    <property type="component" value="Unassembled WGS sequence"/>
</dbReference>
<dbReference type="PANTHER" id="PTHR23523:SF2">
    <property type="entry name" value="2-NITROIMIDAZOLE TRANSPORTER"/>
    <property type="match status" value="1"/>
</dbReference>
<keyword evidence="3 6" id="KW-1133">Transmembrane helix</keyword>
<evidence type="ECO:0000256" key="2">
    <source>
        <dbReference type="ARBA" id="ARBA00022692"/>
    </source>
</evidence>
<evidence type="ECO:0000256" key="6">
    <source>
        <dbReference type="SAM" id="Phobius"/>
    </source>
</evidence>
<organism evidence="8 9">
    <name type="scientific">Kineosporia succinea</name>
    <dbReference type="NCBI Taxonomy" id="84632"/>
    <lineage>
        <taxon>Bacteria</taxon>
        <taxon>Bacillati</taxon>
        <taxon>Actinomycetota</taxon>
        <taxon>Actinomycetes</taxon>
        <taxon>Kineosporiales</taxon>
        <taxon>Kineosporiaceae</taxon>
        <taxon>Kineosporia</taxon>
    </lineage>
</organism>
<dbReference type="SUPFAM" id="SSF103473">
    <property type="entry name" value="MFS general substrate transporter"/>
    <property type="match status" value="1"/>
</dbReference>
<dbReference type="RefSeq" id="WP_307248282.1">
    <property type="nucleotide sequence ID" value="NZ_JAUSQZ010000001.1"/>
</dbReference>
<feature type="transmembrane region" description="Helical" evidence="6">
    <location>
        <begin position="171"/>
        <end position="190"/>
    </location>
</feature>
<evidence type="ECO:0000259" key="7">
    <source>
        <dbReference type="PROSITE" id="PS50850"/>
    </source>
</evidence>
<feature type="transmembrane region" description="Helical" evidence="6">
    <location>
        <begin position="341"/>
        <end position="365"/>
    </location>
</feature>
<feature type="transmembrane region" description="Helical" evidence="6">
    <location>
        <begin position="77"/>
        <end position="96"/>
    </location>
</feature>
<feature type="transmembrane region" description="Helical" evidence="6">
    <location>
        <begin position="309"/>
        <end position="329"/>
    </location>
</feature>
<dbReference type="Gene3D" id="1.20.1250.20">
    <property type="entry name" value="MFS general substrate transporter like domains"/>
    <property type="match status" value="2"/>
</dbReference>
<protein>
    <submittedName>
        <fullName evidence="8">CP family cyanate transporter-like MFS transporter</fullName>
    </submittedName>
</protein>
<dbReference type="Pfam" id="PF07690">
    <property type="entry name" value="MFS_1"/>
    <property type="match status" value="1"/>
</dbReference>
<name>A0ABT9PAQ2_9ACTN</name>
<feature type="transmembrane region" description="Helical" evidence="6">
    <location>
        <begin position="283"/>
        <end position="303"/>
    </location>
</feature>
<feature type="transmembrane region" description="Helical" evidence="6">
    <location>
        <begin position="217"/>
        <end position="236"/>
    </location>
</feature>
<keyword evidence="4 6" id="KW-0472">Membrane</keyword>
<feature type="transmembrane region" description="Helical" evidence="6">
    <location>
        <begin position="256"/>
        <end position="276"/>
    </location>
</feature>
<comment type="subcellular location">
    <subcellularLocation>
        <location evidence="1">Cell membrane</location>
        <topology evidence="1">Multi-pass membrane protein</topology>
    </subcellularLocation>
</comment>
<comment type="caution">
    <text evidence="8">The sequence shown here is derived from an EMBL/GenBank/DDBJ whole genome shotgun (WGS) entry which is preliminary data.</text>
</comment>
<evidence type="ECO:0000313" key="8">
    <source>
        <dbReference type="EMBL" id="MDP9829776.1"/>
    </source>
</evidence>
<gene>
    <name evidence="8" type="ORF">J2S57_005525</name>
</gene>
<dbReference type="InterPro" id="IPR020846">
    <property type="entry name" value="MFS_dom"/>
</dbReference>
<dbReference type="PANTHER" id="PTHR23523">
    <property type="match status" value="1"/>
</dbReference>
<dbReference type="EMBL" id="JAUSQZ010000001">
    <property type="protein sequence ID" value="MDP9829776.1"/>
    <property type="molecule type" value="Genomic_DNA"/>
</dbReference>
<keyword evidence="2 6" id="KW-0812">Transmembrane</keyword>
<dbReference type="PROSITE" id="PS50850">
    <property type="entry name" value="MFS"/>
    <property type="match status" value="1"/>
</dbReference>
<accession>A0ABT9PAQ2</accession>
<sequence length="431" mass="44856">MSDNVRLPLWAGRTAALAGIVLVAFTLRQAVAAMSPILGDIRTDIPISTLGAGLLGTLPPILLAISGFAAPRVARRLGLDGGIVLALLLMTLGHLVRASAPGFAALLGGSVIALTGTGLGNVLLPPVVRRWFPDRVALLTAVYVGVVGVSTAVPAALAAPVAERAGWRFSLGIWAVTALVALVPWTVVVVRERRLRRSDEVPTEPPALLRGLWRSRVAVSITVVFSTSTVLTYAAFAWLPEILGDVAGSTPTEAGVLLAVTGFVSTPIALVAPLLVTRLRRPAALIAAGVACFVLGYLGLLLAPAPLTLVWVLLIGSGSILFPVSLVLINDRTRTPGGTVALSGFAQGVAYGFGALGPLVVGLLHDVSHGWTLPLLFLLAVALVAAVPVFTLTRPVFVEDDLGRAGGRRLRSRRPPPGGRSSPSRCRDCRR</sequence>
<evidence type="ECO:0000313" key="9">
    <source>
        <dbReference type="Proteomes" id="UP001235712"/>
    </source>
</evidence>
<feature type="transmembrane region" description="Helical" evidence="6">
    <location>
        <begin position="48"/>
        <end position="70"/>
    </location>
</feature>
<evidence type="ECO:0000256" key="4">
    <source>
        <dbReference type="ARBA" id="ARBA00023136"/>
    </source>
</evidence>
<evidence type="ECO:0000256" key="3">
    <source>
        <dbReference type="ARBA" id="ARBA00022989"/>
    </source>
</evidence>
<feature type="domain" description="Major facilitator superfamily (MFS) profile" evidence="7">
    <location>
        <begin position="16"/>
        <end position="397"/>
    </location>
</feature>
<feature type="transmembrane region" description="Helical" evidence="6">
    <location>
        <begin position="371"/>
        <end position="392"/>
    </location>
</feature>
<evidence type="ECO:0000256" key="5">
    <source>
        <dbReference type="SAM" id="MobiDB-lite"/>
    </source>
</evidence>
<keyword evidence="9" id="KW-1185">Reference proteome</keyword>
<feature type="transmembrane region" description="Helical" evidence="6">
    <location>
        <begin position="102"/>
        <end position="124"/>
    </location>
</feature>
<feature type="transmembrane region" description="Helical" evidence="6">
    <location>
        <begin position="136"/>
        <end position="159"/>
    </location>
</feature>